<keyword evidence="4 8" id="KW-0808">Transferase</keyword>
<gene>
    <name evidence="8" type="primary">srrB_2</name>
    <name evidence="8" type="ORF">GALL_405230</name>
</gene>
<dbReference type="PANTHER" id="PTHR43711:SF31">
    <property type="entry name" value="HISTIDINE KINASE"/>
    <property type="match status" value="1"/>
</dbReference>
<dbReference type="GO" id="GO:0004673">
    <property type="term" value="F:protein histidine kinase activity"/>
    <property type="evidence" value="ECO:0007669"/>
    <property type="project" value="UniProtKB-EC"/>
</dbReference>
<evidence type="ECO:0000256" key="2">
    <source>
        <dbReference type="ARBA" id="ARBA00012438"/>
    </source>
</evidence>
<evidence type="ECO:0000256" key="1">
    <source>
        <dbReference type="ARBA" id="ARBA00000085"/>
    </source>
</evidence>
<dbReference type="InterPro" id="IPR005467">
    <property type="entry name" value="His_kinase_dom"/>
</dbReference>
<dbReference type="SUPFAM" id="SSF55874">
    <property type="entry name" value="ATPase domain of HSP90 chaperone/DNA topoisomerase II/histidine kinase"/>
    <property type="match status" value="1"/>
</dbReference>
<evidence type="ECO:0000256" key="5">
    <source>
        <dbReference type="ARBA" id="ARBA00022777"/>
    </source>
</evidence>
<feature type="domain" description="Histidine kinase" evidence="7">
    <location>
        <begin position="1"/>
        <end position="123"/>
    </location>
</feature>
<dbReference type="InterPro" id="IPR004358">
    <property type="entry name" value="Sig_transdc_His_kin-like_C"/>
</dbReference>
<dbReference type="PANTHER" id="PTHR43711">
    <property type="entry name" value="TWO-COMPONENT HISTIDINE KINASE"/>
    <property type="match status" value="1"/>
</dbReference>
<dbReference type="InterPro" id="IPR003594">
    <property type="entry name" value="HATPase_dom"/>
</dbReference>
<accession>A0A1J5Q395</accession>
<evidence type="ECO:0000313" key="8">
    <source>
        <dbReference type="EMBL" id="OIQ77786.1"/>
    </source>
</evidence>
<dbReference type="PRINTS" id="PR00344">
    <property type="entry name" value="BCTRLSENSOR"/>
</dbReference>
<dbReference type="EMBL" id="MLJW01001536">
    <property type="protein sequence ID" value="OIQ77786.1"/>
    <property type="molecule type" value="Genomic_DNA"/>
</dbReference>
<evidence type="ECO:0000256" key="3">
    <source>
        <dbReference type="ARBA" id="ARBA00022553"/>
    </source>
</evidence>
<organism evidence="8">
    <name type="scientific">mine drainage metagenome</name>
    <dbReference type="NCBI Taxonomy" id="410659"/>
    <lineage>
        <taxon>unclassified sequences</taxon>
        <taxon>metagenomes</taxon>
        <taxon>ecological metagenomes</taxon>
    </lineage>
</organism>
<dbReference type="Gene3D" id="3.30.565.10">
    <property type="entry name" value="Histidine kinase-like ATPase, C-terminal domain"/>
    <property type="match status" value="1"/>
</dbReference>
<comment type="catalytic activity">
    <reaction evidence="1">
        <text>ATP + protein L-histidine = ADP + protein N-phospho-L-histidine.</text>
        <dbReference type="EC" id="2.7.13.3"/>
    </reaction>
</comment>
<evidence type="ECO:0000259" key="7">
    <source>
        <dbReference type="PROSITE" id="PS50109"/>
    </source>
</evidence>
<dbReference type="InterPro" id="IPR036890">
    <property type="entry name" value="HATPase_C_sf"/>
</dbReference>
<proteinExistence type="predicted"/>
<keyword evidence="5" id="KW-0418">Kinase</keyword>
<dbReference type="Pfam" id="PF02518">
    <property type="entry name" value="HATPase_c"/>
    <property type="match status" value="1"/>
</dbReference>
<name>A0A1J5Q395_9ZZZZ</name>
<dbReference type="CDD" id="cd16922">
    <property type="entry name" value="HATPase_EvgS-ArcB-TorS-like"/>
    <property type="match status" value="1"/>
</dbReference>
<dbReference type="AlphaFoldDB" id="A0A1J5Q395"/>
<dbReference type="GO" id="GO:0000160">
    <property type="term" value="P:phosphorelay signal transduction system"/>
    <property type="evidence" value="ECO:0007669"/>
    <property type="project" value="UniProtKB-KW"/>
</dbReference>
<dbReference type="PROSITE" id="PS50109">
    <property type="entry name" value="HIS_KIN"/>
    <property type="match status" value="1"/>
</dbReference>
<dbReference type="SMART" id="SM00387">
    <property type="entry name" value="HATPase_c"/>
    <property type="match status" value="1"/>
</dbReference>
<sequence>MGTEKPVIVGGNRDRLMQVLTNLMSNAAKFSHSGSVVDLELSETDDVATIAVHDKGAGIPKEAQVTLFERFVQVDPSQHGRQRGTGLGLSICKSIVEKHGGTIRLTSEVGSGTTFCVDLPKDRQIMDAA</sequence>
<protein>
    <recommendedName>
        <fullName evidence="2">histidine kinase</fullName>
        <ecNumber evidence="2">2.7.13.3</ecNumber>
    </recommendedName>
</protein>
<keyword evidence="6" id="KW-0902">Two-component regulatory system</keyword>
<keyword evidence="3" id="KW-0597">Phosphoprotein</keyword>
<evidence type="ECO:0000256" key="4">
    <source>
        <dbReference type="ARBA" id="ARBA00022679"/>
    </source>
</evidence>
<comment type="caution">
    <text evidence="8">The sequence shown here is derived from an EMBL/GenBank/DDBJ whole genome shotgun (WGS) entry which is preliminary data.</text>
</comment>
<reference evidence="8" key="1">
    <citation type="submission" date="2016-10" db="EMBL/GenBank/DDBJ databases">
        <title>Sequence of Gallionella enrichment culture.</title>
        <authorList>
            <person name="Poehlein A."/>
            <person name="Muehling M."/>
            <person name="Daniel R."/>
        </authorList>
    </citation>
    <scope>NUCLEOTIDE SEQUENCE</scope>
</reference>
<dbReference type="EC" id="2.7.13.3" evidence="2"/>
<dbReference type="InterPro" id="IPR050736">
    <property type="entry name" value="Sensor_HK_Regulatory"/>
</dbReference>
<dbReference type="FunFam" id="3.30.565.10:FF:000006">
    <property type="entry name" value="Sensor histidine kinase WalK"/>
    <property type="match status" value="1"/>
</dbReference>
<evidence type="ECO:0000256" key="6">
    <source>
        <dbReference type="ARBA" id="ARBA00023012"/>
    </source>
</evidence>